<organism evidence="4 7">
    <name type="scientific">Didymodactylos carnosus</name>
    <dbReference type="NCBI Taxonomy" id="1234261"/>
    <lineage>
        <taxon>Eukaryota</taxon>
        <taxon>Metazoa</taxon>
        <taxon>Spiralia</taxon>
        <taxon>Gnathifera</taxon>
        <taxon>Rotifera</taxon>
        <taxon>Eurotatoria</taxon>
        <taxon>Bdelloidea</taxon>
        <taxon>Philodinida</taxon>
        <taxon>Philodinidae</taxon>
        <taxon>Didymodactylos</taxon>
    </lineage>
</organism>
<dbReference type="PANTHER" id="PTHR24322:SF736">
    <property type="entry name" value="RETINOL DEHYDROGENASE 10"/>
    <property type="match status" value="1"/>
</dbReference>
<comment type="similarity">
    <text evidence="1">Belongs to the short-chain dehydrogenases/reductases (SDR) family.</text>
</comment>
<proteinExistence type="inferred from homology"/>
<reference evidence="4" key="1">
    <citation type="submission" date="2021-02" db="EMBL/GenBank/DDBJ databases">
        <authorList>
            <person name="Nowell W R."/>
        </authorList>
    </citation>
    <scope>NUCLEOTIDE SEQUENCE</scope>
</reference>
<dbReference type="OrthoDB" id="10253736at2759"/>
<dbReference type="GO" id="GO:0016616">
    <property type="term" value="F:oxidoreductase activity, acting on the CH-OH group of donors, NAD or NADP as acceptor"/>
    <property type="evidence" value="ECO:0007669"/>
    <property type="project" value="TreeGrafter"/>
</dbReference>
<name>A0A813YF46_9BILA</name>
<dbReference type="EMBL" id="CAJNOK010000512">
    <property type="protein sequence ID" value="CAF0758540.1"/>
    <property type="molecule type" value="Genomic_DNA"/>
</dbReference>
<evidence type="ECO:0000313" key="3">
    <source>
        <dbReference type="EMBL" id="CAF0758540.1"/>
    </source>
</evidence>
<evidence type="ECO:0000256" key="2">
    <source>
        <dbReference type="ARBA" id="ARBA00023002"/>
    </source>
</evidence>
<evidence type="ECO:0000256" key="1">
    <source>
        <dbReference type="ARBA" id="ARBA00006484"/>
    </source>
</evidence>
<dbReference type="Proteomes" id="UP000677228">
    <property type="component" value="Unassembled WGS sequence"/>
</dbReference>
<evidence type="ECO:0000313" key="5">
    <source>
        <dbReference type="EMBL" id="CAF3538118.1"/>
    </source>
</evidence>
<dbReference type="GO" id="GO:0005811">
    <property type="term" value="C:lipid droplet"/>
    <property type="evidence" value="ECO:0007669"/>
    <property type="project" value="TreeGrafter"/>
</dbReference>
<dbReference type="PANTHER" id="PTHR24322">
    <property type="entry name" value="PKSB"/>
    <property type="match status" value="1"/>
</dbReference>
<accession>A0A813YF46</accession>
<evidence type="ECO:0000313" key="6">
    <source>
        <dbReference type="EMBL" id="CAF3669023.1"/>
    </source>
</evidence>
<dbReference type="EMBL" id="CAJOBA010000512">
    <property type="protein sequence ID" value="CAF3538118.1"/>
    <property type="molecule type" value="Genomic_DNA"/>
</dbReference>
<protein>
    <submittedName>
        <fullName evidence="4">Uncharacterized protein</fullName>
    </submittedName>
</protein>
<comment type="caution">
    <text evidence="4">The sequence shown here is derived from an EMBL/GenBank/DDBJ whole genome shotgun (WGS) entry which is preliminary data.</text>
</comment>
<keyword evidence="2" id="KW-0560">Oxidoreductase</keyword>
<dbReference type="EMBL" id="CAJOBC010001282">
    <property type="protein sequence ID" value="CAF3669023.1"/>
    <property type="molecule type" value="Genomic_DNA"/>
</dbReference>
<dbReference type="InterPro" id="IPR002347">
    <property type="entry name" value="SDR_fam"/>
</dbReference>
<dbReference type="Pfam" id="PF00106">
    <property type="entry name" value="adh_short"/>
    <property type="match status" value="1"/>
</dbReference>
<dbReference type="InterPro" id="IPR036291">
    <property type="entry name" value="NAD(P)-bd_dom_sf"/>
</dbReference>
<evidence type="ECO:0000313" key="4">
    <source>
        <dbReference type="EMBL" id="CAF0883266.1"/>
    </source>
</evidence>
<sequence>MGDKDTFVCEGMGNPDEIRKAAGKIRHDIGNVSIVVNNAGVVTCKNVLDLDVADIRKTFAVNIQSHFYINQQFLPAMIDRHFGHIVASYMECLEDEIFRSKCHGVHITIVISGPIKGGLTKKVTEIVIPESVNFMSSTDVARKIVQGVITNQKFLYIPKWYRFLEFMKSFLPYDAFKSILHYVLNVNDPNLKRNRPRPMKT</sequence>
<dbReference type="Proteomes" id="UP000663829">
    <property type="component" value="Unassembled WGS sequence"/>
</dbReference>
<keyword evidence="7" id="KW-1185">Reference proteome</keyword>
<dbReference type="EMBL" id="CAJNOQ010001282">
    <property type="protein sequence ID" value="CAF0883266.1"/>
    <property type="molecule type" value="Genomic_DNA"/>
</dbReference>
<evidence type="ECO:0000313" key="7">
    <source>
        <dbReference type="Proteomes" id="UP000663829"/>
    </source>
</evidence>
<dbReference type="Proteomes" id="UP000682733">
    <property type="component" value="Unassembled WGS sequence"/>
</dbReference>
<gene>
    <name evidence="4" type="ORF">GPM918_LOCUS7725</name>
    <name evidence="3" type="ORF">OVA965_LOCUS2423</name>
    <name evidence="6" type="ORF">SRO942_LOCUS7725</name>
    <name evidence="5" type="ORF">TMI583_LOCUS2423</name>
</gene>
<dbReference type="Proteomes" id="UP000681722">
    <property type="component" value="Unassembled WGS sequence"/>
</dbReference>
<dbReference type="AlphaFoldDB" id="A0A813YF46"/>
<dbReference type="Gene3D" id="3.40.50.720">
    <property type="entry name" value="NAD(P)-binding Rossmann-like Domain"/>
    <property type="match status" value="1"/>
</dbReference>
<dbReference type="SUPFAM" id="SSF51735">
    <property type="entry name" value="NAD(P)-binding Rossmann-fold domains"/>
    <property type="match status" value="1"/>
</dbReference>